<dbReference type="SUPFAM" id="SSF141868">
    <property type="entry name" value="EAL domain-like"/>
    <property type="match status" value="1"/>
</dbReference>
<dbReference type="InterPro" id="IPR035919">
    <property type="entry name" value="EAL_sf"/>
</dbReference>
<proteinExistence type="predicted"/>
<accession>A0A554XLW1</accession>
<dbReference type="PANTHER" id="PTHR33121">
    <property type="entry name" value="CYCLIC DI-GMP PHOSPHODIESTERASE PDEF"/>
    <property type="match status" value="1"/>
</dbReference>
<organism evidence="2 3">
    <name type="scientific">Tepidimonas fonticaldi</name>
    <dbReference type="NCBI Taxonomy" id="1101373"/>
    <lineage>
        <taxon>Bacteria</taxon>
        <taxon>Pseudomonadati</taxon>
        <taxon>Pseudomonadota</taxon>
        <taxon>Betaproteobacteria</taxon>
        <taxon>Burkholderiales</taxon>
        <taxon>Tepidimonas</taxon>
    </lineage>
</organism>
<gene>
    <name evidence="2" type="primary">pdeB_2</name>
    <name evidence="2" type="ORF">Tfont_01721</name>
</gene>
<dbReference type="CDD" id="cd01948">
    <property type="entry name" value="EAL"/>
    <property type="match status" value="1"/>
</dbReference>
<dbReference type="SMART" id="SM00052">
    <property type="entry name" value="EAL"/>
    <property type="match status" value="1"/>
</dbReference>
<dbReference type="PANTHER" id="PTHR33121:SF23">
    <property type="entry name" value="CYCLIC DI-GMP PHOSPHODIESTERASE PDEB"/>
    <property type="match status" value="1"/>
</dbReference>
<name>A0A554XLW1_9BURK</name>
<dbReference type="Pfam" id="PF00563">
    <property type="entry name" value="EAL"/>
    <property type="match status" value="1"/>
</dbReference>
<evidence type="ECO:0000259" key="1">
    <source>
        <dbReference type="PROSITE" id="PS50883"/>
    </source>
</evidence>
<dbReference type="Gene3D" id="3.20.20.450">
    <property type="entry name" value="EAL domain"/>
    <property type="match status" value="1"/>
</dbReference>
<dbReference type="GO" id="GO:0071111">
    <property type="term" value="F:cyclic-guanylate-specific phosphodiesterase activity"/>
    <property type="evidence" value="ECO:0007669"/>
    <property type="project" value="UniProtKB-EC"/>
</dbReference>
<protein>
    <submittedName>
        <fullName evidence="2">Cyclic di-GMP phosphodiesterase PdeB</fullName>
        <ecNumber evidence="2">3.1.4.52</ecNumber>
    </submittedName>
</protein>
<keyword evidence="2" id="KW-0378">Hydrolase</keyword>
<dbReference type="Proteomes" id="UP000316388">
    <property type="component" value="Unassembled WGS sequence"/>
</dbReference>
<reference evidence="2 3" key="1">
    <citation type="submission" date="2019-07" db="EMBL/GenBank/DDBJ databases">
        <title>Tepidimonas fonticaldi AT-A2 draft genome.</title>
        <authorList>
            <person name="Da Costa M.S."/>
            <person name="Froufe H.J.C."/>
            <person name="Egas C."/>
            <person name="Albuquerque L."/>
        </authorList>
    </citation>
    <scope>NUCLEOTIDE SEQUENCE [LARGE SCALE GENOMIC DNA]</scope>
    <source>
        <strain evidence="2 3">AT-A2</strain>
    </source>
</reference>
<dbReference type="AlphaFoldDB" id="A0A554XLW1"/>
<comment type="caution">
    <text evidence="2">The sequence shown here is derived from an EMBL/GenBank/DDBJ whole genome shotgun (WGS) entry which is preliminary data.</text>
</comment>
<dbReference type="InterPro" id="IPR050706">
    <property type="entry name" value="Cyclic-di-GMP_PDE-like"/>
</dbReference>
<dbReference type="EMBL" id="VJOO01000015">
    <property type="protein sequence ID" value="TSE36767.1"/>
    <property type="molecule type" value="Genomic_DNA"/>
</dbReference>
<dbReference type="InterPro" id="IPR001633">
    <property type="entry name" value="EAL_dom"/>
</dbReference>
<evidence type="ECO:0000313" key="3">
    <source>
        <dbReference type="Proteomes" id="UP000316388"/>
    </source>
</evidence>
<evidence type="ECO:0000313" key="2">
    <source>
        <dbReference type="EMBL" id="TSE36767.1"/>
    </source>
</evidence>
<sequence>MPRIDQWVVRNTLAWLGDRLRQQGRLEGLYAINLSGASLSDERFRQDLQALLQTMQLPPGTVCFEITETAAMASLSTVAHFIGEVKRLGCLFALDDFGSGLSSFAYLKNLPVDFLKIDGSFVKDIESDPIDLAMVQAINAIGHVMGLRTVAEYVSSEAILQRVRELGVDFAQGYHVGLPQLLDALAPVRRMPR</sequence>
<feature type="domain" description="EAL" evidence="1">
    <location>
        <begin position="1"/>
        <end position="193"/>
    </location>
</feature>
<dbReference type="EC" id="3.1.4.52" evidence="2"/>
<dbReference type="PROSITE" id="PS50883">
    <property type="entry name" value="EAL"/>
    <property type="match status" value="1"/>
</dbReference>